<dbReference type="InterPro" id="IPR014955">
    <property type="entry name" value="DUF1826"/>
</dbReference>
<protein>
    <recommendedName>
        <fullName evidence="3">DUF1826 domain-containing protein</fullName>
    </recommendedName>
</protein>
<feature type="region of interest" description="Disordered" evidence="1">
    <location>
        <begin position="1"/>
        <end position="42"/>
    </location>
</feature>
<evidence type="ECO:0000313" key="2">
    <source>
        <dbReference type="EMBL" id="CAE2204264.1"/>
    </source>
</evidence>
<dbReference type="AlphaFoldDB" id="A0A7S4HNF5"/>
<dbReference type="Pfam" id="PF08856">
    <property type="entry name" value="DUF1826"/>
    <property type="match status" value="1"/>
</dbReference>
<evidence type="ECO:0000256" key="1">
    <source>
        <dbReference type="SAM" id="MobiDB-lite"/>
    </source>
</evidence>
<sequence>MAKGCPCDDGFCDRQGDDEMGVDTEPEDSSASSSKDTNIGDPANTIEMKEIVFVDKICDLGAILSESVQLAVWRRESADTPKFAATLQDPSVIPSSLPTFEGAVTCDNVRQKLTARLCPRWMLRSKLKRALPDDEAKELIDELVDLIHIFGEISQSEAVDVKLHIVDDNGCAYWHQDCVDFRLVKTLRGPCTEWVPPEHSDATLRRYKFNSKHARSLSHRDVALFKGRGETLEDDDHLNQPGIVHRSPRVMEGSGNVRLVLVLDVPQEWHY</sequence>
<proteinExistence type="predicted"/>
<accession>A0A7S4HNF5</accession>
<name>A0A7S4HNF5_9STRA</name>
<dbReference type="EMBL" id="HBKQ01002927">
    <property type="protein sequence ID" value="CAE2204264.1"/>
    <property type="molecule type" value="Transcribed_RNA"/>
</dbReference>
<gene>
    <name evidence="2" type="ORF">OAUR00152_LOCUS2003</name>
</gene>
<reference evidence="2" key="1">
    <citation type="submission" date="2021-01" db="EMBL/GenBank/DDBJ databases">
        <authorList>
            <person name="Corre E."/>
            <person name="Pelletier E."/>
            <person name="Niang G."/>
            <person name="Scheremetjew M."/>
            <person name="Finn R."/>
            <person name="Kale V."/>
            <person name="Holt S."/>
            <person name="Cochrane G."/>
            <person name="Meng A."/>
            <person name="Brown T."/>
            <person name="Cohen L."/>
        </authorList>
    </citation>
    <scope>NUCLEOTIDE SEQUENCE</scope>
    <source>
        <strain evidence="2">Isolate 1302-5</strain>
    </source>
</reference>
<evidence type="ECO:0008006" key="3">
    <source>
        <dbReference type="Google" id="ProtNLM"/>
    </source>
</evidence>
<feature type="compositionally biased region" description="Acidic residues" evidence="1">
    <location>
        <begin position="18"/>
        <end position="28"/>
    </location>
</feature>
<organism evidence="2">
    <name type="scientific">Odontella aurita</name>
    <dbReference type="NCBI Taxonomy" id="265563"/>
    <lineage>
        <taxon>Eukaryota</taxon>
        <taxon>Sar</taxon>
        <taxon>Stramenopiles</taxon>
        <taxon>Ochrophyta</taxon>
        <taxon>Bacillariophyta</taxon>
        <taxon>Mediophyceae</taxon>
        <taxon>Biddulphiophycidae</taxon>
        <taxon>Eupodiscales</taxon>
        <taxon>Odontellaceae</taxon>
        <taxon>Odontella</taxon>
    </lineage>
</organism>